<reference evidence="2 3" key="1">
    <citation type="journal article" date="2018" name="BMC Genomics">
        <title>Genomic comparison of Trypanosoma conorhini and Trypanosoma rangeli to Trypanosoma cruzi strains of high and low virulence.</title>
        <authorList>
            <person name="Bradwell K.R."/>
            <person name="Koparde V.N."/>
            <person name="Matveyev A.V."/>
            <person name="Serrano M.G."/>
            <person name="Alves J.M."/>
            <person name="Parikh H."/>
            <person name="Huang B."/>
            <person name="Lee V."/>
            <person name="Espinosa-Alvarez O."/>
            <person name="Ortiz P.A."/>
            <person name="Costa-Martins A.G."/>
            <person name="Teixeira M.M."/>
            <person name="Buck G.A."/>
        </authorList>
    </citation>
    <scope>NUCLEOTIDE SEQUENCE [LARGE SCALE GENOMIC DNA]</scope>
    <source>
        <strain evidence="2 3">025E</strain>
    </source>
</reference>
<gene>
    <name evidence="2" type="ORF">Tco025E_09615</name>
</gene>
<dbReference type="EMBL" id="MKKU01001203">
    <property type="protein sequence ID" value="RNE96890.1"/>
    <property type="molecule type" value="Genomic_DNA"/>
</dbReference>
<comment type="caution">
    <text evidence="2">The sequence shown here is derived from an EMBL/GenBank/DDBJ whole genome shotgun (WGS) entry which is preliminary data.</text>
</comment>
<accession>A0A422MUM0</accession>
<evidence type="ECO:0000313" key="3">
    <source>
        <dbReference type="Proteomes" id="UP000284403"/>
    </source>
</evidence>
<protein>
    <submittedName>
        <fullName evidence="2">Uncharacterized protein</fullName>
    </submittedName>
</protein>
<evidence type="ECO:0000313" key="2">
    <source>
        <dbReference type="EMBL" id="RNE96890.1"/>
    </source>
</evidence>
<proteinExistence type="predicted"/>
<feature type="region of interest" description="Disordered" evidence="1">
    <location>
        <begin position="160"/>
        <end position="188"/>
    </location>
</feature>
<dbReference type="AlphaFoldDB" id="A0A422MUM0"/>
<dbReference type="OrthoDB" id="271721at2759"/>
<dbReference type="RefSeq" id="XP_029223463.1">
    <property type="nucleotide sequence ID" value="XM_029376426.1"/>
</dbReference>
<feature type="region of interest" description="Disordered" evidence="1">
    <location>
        <begin position="317"/>
        <end position="356"/>
    </location>
</feature>
<name>A0A422MUM0_9TRYP</name>
<evidence type="ECO:0000256" key="1">
    <source>
        <dbReference type="SAM" id="MobiDB-lite"/>
    </source>
</evidence>
<keyword evidence="3" id="KW-1185">Reference proteome</keyword>
<dbReference type="GeneID" id="40323226"/>
<sequence length="472" mass="50633">MIYPKLLASQELSLRRITVQQHGFATQLLGQDANGVSASANSANASVSSLSLPRQASVRSELTSPLTLSSGGQVGASFSPNKTAASSLAPITGCGTNSTAPASIARPKIRVRSEWGLALQDLEPFVLPERQLHGSQPSTRRRVTVRYVADQYDRQWIAQRQASSNPVMTKGKTGGIGHPAAASPSSVSSSESASASAARQKISLSLLEDLITAFEVGSYSNPEIPVQRQPVSSFTSVIATGADASVVEEVRQYWLGKRQALGGNVPCIPSLHMNVEEDNQMSLCHSELLQLCPLPFNHRDWSVAVLQRRIPQSMDVKKTTETDTAGVKSEETLLSGRKRRRSDTDKVASGEAMRTAATAEEDAAEWKERHALLSSGLKVARAVLEREELKLAHTHLALYELALLRQAAKEGRDSLEGGGASLPVHTPWASDEALKEDWEGDEDRDTGSYDGVGSGFLPAAVESVMAVDRGLC</sequence>
<organism evidence="2 3">
    <name type="scientific">Trypanosoma conorhini</name>
    <dbReference type="NCBI Taxonomy" id="83891"/>
    <lineage>
        <taxon>Eukaryota</taxon>
        <taxon>Discoba</taxon>
        <taxon>Euglenozoa</taxon>
        <taxon>Kinetoplastea</taxon>
        <taxon>Metakinetoplastina</taxon>
        <taxon>Trypanosomatida</taxon>
        <taxon>Trypanosomatidae</taxon>
        <taxon>Trypanosoma</taxon>
    </lineage>
</organism>
<dbReference type="Proteomes" id="UP000284403">
    <property type="component" value="Unassembled WGS sequence"/>
</dbReference>